<reference evidence="1" key="1">
    <citation type="journal article" date="2014" name="Front. Microbiol.">
        <title>High frequency of phylogenetically diverse reductive dehalogenase-homologous genes in deep subseafloor sedimentary metagenomes.</title>
        <authorList>
            <person name="Kawai M."/>
            <person name="Futagami T."/>
            <person name="Toyoda A."/>
            <person name="Takaki Y."/>
            <person name="Nishi S."/>
            <person name="Hori S."/>
            <person name="Arai W."/>
            <person name="Tsubouchi T."/>
            <person name="Morono Y."/>
            <person name="Uchiyama I."/>
            <person name="Ito T."/>
            <person name="Fujiyama A."/>
            <person name="Inagaki F."/>
            <person name="Takami H."/>
        </authorList>
    </citation>
    <scope>NUCLEOTIDE SEQUENCE</scope>
    <source>
        <strain evidence="1">Expedition CK06-06</strain>
    </source>
</reference>
<dbReference type="AlphaFoldDB" id="X1DY91"/>
<evidence type="ECO:0000313" key="1">
    <source>
        <dbReference type="EMBL" id="GAH09899.1"/>
    </source>
</evidence>
<gene>
    <name evidence="1" type="ORF">S01H4_64378</name>
</gene>
<accession>X1DY91</accession>
<dbReference type="EMBL" id="BART01039020">
    <property type="protein sequence ID" value="GAH09899.1"/>
    <property type="molecule type" value="Genomic_DNA"/>
</dbReference>
<proteinExistence type="predicted"/>
<sequence>MPEEWEVTTVPSDTLEVGPYEEGTVLVIVKIPCPTSIQAKNDSQEILRLQAEAGSVPTIDVEGYIDGELVGGIEIQLPADYTAPYYFLNLPVIRR</sequence>
<comment type="caution">
    <text evidence="1">The sequence shown here is derived from an EMBL/GenBank/DDBJ whole genome shotgun (WGS) entry which is preliminary data.</text>
</comment>
<protein>
    <submittedName>
        <fullName evidence="1">Uncharacterized protein</fullName>
    </submittedName>
</protein>
<name>X1DY91_9ZZZZ</name>
<organism evidence="1">
    <name type="scientific">marine sediment metagenome</name>
    <dbReference type="NCBI Taxonomy" id="412755"/>
    <lineage>
        <taxon>unclassified sequences</taxon>
        <taxon>metagenomes</taxon>
        <taxon>ecological metagenomes</taxon>
    </lineage>
</organism>